<name>F0WWA0_9STRA</name>
<reference evidence="1" key="1">
    <citation type="journal article" date="2011" name="PLoS Biol.">
        <title>Gene gain and loss during evolution of obligate parasitism in the white rust pathogen of Arabidopsis thaliana.</title>
        <authorList>
            <person name="Kemen E."/>
            <person name="Gardiner A."/>
            <person name="Schultz-Larsen T."/>
            <person name="Kemen A.C."/>
            <person name="Balmuth A.L."/>
            <person name="Robert-Seilaniantz A."/>
            <person name="Bailey K."/>
            <person name="Holub E."/>
            <person name="Studholme D.J."/>
            <person name="Maclean D."/>
            <person name="Jones J.D."/>
        </authorList>
    </citation>
    <scope>NUCLEOTIDE SEQUENCE</scope>
</reference>
<evidence type="ECO:0000313" key="1">
    <source>
        <dbReference type="EMBL" id="CCA25720.1"/>
    </source>
</evidence>
<organism evidence="1">
    <name type="scientific">Albugo laibachii Nc14</name>
    <dbReference type="NCBI Taxonomy" id="890382"/>
    <lineage>
        <taxon>Eukaryota</taxon>
        <taxon>Sar</taxon>
        <taxon>Stramenopiles</taxon>
        <taxon>Oomycota</taxon>
        <taxon>Peronosporomycetes</taxon>
        <taxon>Albuginales</taxon>
        <taxon>Albuginaceae</taxon>
        <taxon>Albugo</taxon>
    </lineage>
</organism>
<reference evidence="1" key="2">
    <citation type="submission" date="2011-02" db="EMBL/GenBank/DDBJ databases">
        <authorList>
            <person name="MacLean D."/>
        </authorList>
    </citation>
    <scope>NUCLEOTIDE SEQUENCE</scope>
</reference>
<proteinExistence type="predicted"/>
<gene>
    <name evidence="1" type="primary">AlNc14C316G10538</name>
    <name evidence="1" type="ORF">ALNC14_118640</name>
</gene>
<dbReference type="HOGENOM" id="CLU_1153447_0_0_1"/>
<dbReference type="CDD" id="cd00024">
    <property type="entry name" value="CD_CSD"/>
    <property type="match status" value="1"/>
</dbReference>
<accession>F0WWA0</accession>
<dbReference type="AlphaFoldDB" id="F0WWA0"/>
<sequence>MTGLTAMKLKDCIVVQSDPIIISSLRDVFRRQRAHLEILAVPLDDMYRMTADANRKPRARQRDVQSKNRMLKWQFATLETICCMRMSRPTSRASYERNGTDQQRSKQPYHIRYMEFGIFLHRKPVKSMHHGLSFMLTVTSTSLGTFADSFPQFGRSCRGQFREHRFLRASVSYELLVSWRGLRHAEDSWETATALNQDVPVLEWRYFLQHRDDQLVFNMAKILSITIRDVIVASELRQLAV</sequence>
<dbReference type="EMBL" id="FR824361">
    <property type="protein sequence ID" value="CCA25720.1"/>
    <property type="molecule type" value="Genomic_DNA"/>
</dbReference>
<protein>
    <submittedName>
        <fullName evidence="1">AlNc14C316G10538 protein</fullName>
    </submittedName>
</protein>